<evidence type="ECO:0000256" key="1">
    <source>
        <dbReference type="ARBA" id="ARBA00011073"/>
    </source>
</evidence>
<dbReference type="CDD" id="cd07489">
    <property type="entry name" value="Peptidases_S8_5"/>
    <property type="match status" value="1"/>
</dbReference>
<evidence type="ECO:0000256" key="3">
    <source>
        <dbReference type="ARBA" id="ARBA00022525"/>
    </source>
</evidence>
<dbReference type="PROSITE" id="PS51257">
    <property type="entry name" value="PROKAR_LIPOPROTEIN"/>
    <property type="match status" value="1"/>
</dbReference>
<keyword evidence="7 8" id="KW-0720">Serine protease</keyword>
<dbReference type="InterPro" id="IPR023827">
    <property type="entry name" value="Peptidase_S8_Asp-AS"/>
</dbReference>
<dbReference type="PROSITE" id="PS51892">
    <property type="entry name" value="SUBTILASE"/>
    <property type="match status" value="1"/>
</dbReference>
<reference evidence="16" key="1">
    <citation type="journal article" date="2019" name="Int. J. Syst. Evol. Microbiol.">
        <title>The Global Catalogue of Microorganisms (GCM) 10K type strain sequencing project: providing services to taxonomists for standard genome sequencing and annotation.</title>
        <authorList>
            <consortium name="The Broad Institute Genomics Platform"/>
            <consortium name="The Broad Institute Genome Sequencing Center for Infectious Disease"/>
            <person name="Wu L."/>
            <person name="Ma J."/>
        </authorList>
    </citation>
    <scope>NUCLEOTIDE SEQUENCE [LARGE SCALE GENOMIC DNA]</scope>
    <source>
        <strain evidence="16">JCM 19173</strain>
    </source>
</reference>
<dbReference type="InterPro" id="IPR023828">
    <property type="entry name" value="Peptidase_S8_Ser-AS"/>
</dbReference>
<dbReference type="PRINTS" id="PR00723">
    <property type="entry name" value="SUBTILISIN"/>
</dbReference>
<protein>
    <recommendedName>
        <fullName evidence="17">Peptidase S8</fullName>
    </recommendedName>
</protein>
<evidence type="ECO:0000256" key="8">
    <source>
        <dbReference type="PROSITE-ProRule" id="PRU01240"/>
    </source>
</evidence>
<accession>A0ABQ2FL90</accession>
<feature type="domain" description="Inhibitor I9" evidence="14">
    <location>
        <begin position="61"/>
        <end position="118"/>
    </location>
</feature>
<evidence type="ECO:0000259" key="14">
    <source>
        <dbReference type="Pfam" id="PF05922"/>
    </source>
</evidence>
<feature type="chain" id="PRO_5046377057" description="Peptidase S8" evidence="11">
    <location>
        <begin position="26"/>
        <end position="898"/>
    </location>
</feature>
<feature type="active site" description="Charge relay system" evidence="8">
    <location>
        <position position="213"/>
    </location>
</feature>
<dbReference type="InterPro" id="IPR050131">
    <property type="entry name" value="Peptidase_S8_subtilisin-like"/>
</dbReference>
<evidence type="ECO:0000256" key="5">
    <source>
        <dbReference type="ARBA" id="ARBA00022729"/>
    </source>
</evidence>
<dbReference type="InterPro" id="IPR046450">
    <property type="entry name" value="PA_dom_sf"/>
</dbReference>
<dbReference type="EMBL" id="BMPE01000005">
    <property type="protein sequence ID" value="GGL03456.1"/>
    <property type="molecule type" value="Genomic_DNA"/>
</dbReference>
<dbReference type="PROSITE" id="PS00137">
    <property type="entry name" value="SUBTILASE_HIS"/>
    <property type="match status" value="1"/>
</dbReference>
<comment type="caution">
    <text evidence="15">The sequence shown here is derived from an EMBL/GenBank/DDBJ whole genome shotgun (WGS) entry which is preliminary data.</text>
</comment>
<dbReference type="Gene3D" id="3.50.30.30">
    <property type="match status" value="1"/>
</dbReference>
<evidence type="ECO:0000256" key="2">
    <source>
        <dbReference type="ARBA" id="ARBA00022512"/>
    </source>
</evidence>
<dbReference type="InterPro" id="IPR022398">
    <property type="entry name" value="Peptidase_S8_His-AS"/>
</dbReference>
<dbReference type="SUPFAM" id="SSF52025">
    <property type="entry name" value="PA domain"/>
    <property type="match status" value="1"/>
</dbReference>
<dbReference type="Proteomes" id="UP000604341">
    <property type="component" value="Unassembled WGS sequence"/>
</dbReference>
<gene>
    <name evidence="15" type="ORF">GCM10010844_22640</name>
</gene>
<dbReference type="InterPro" id="IPR034187">
    <property type="entry name" value="Peptidases_S8_5"/>
</dbReference>
<evidence type="ECO:0008006" key="17">
    <source>
        <dbReference type="Google" id="ProtNLM"/>
    </source>
</evidence>
<feature type="active site" description="Charge relay system" evidence="8">
    <location>
        <position position="535"/>
    </location>
</feature>
<organism evidence="15 16">
    <name type="scientific">Deinococcus radiotolerans</name>
    <dbReference type="NCBI Taxonomy" id="1309407"/>
    <lineage>
        <taxon>Bacteria</taxon>
        <taxon>Thermotogati</taxon>
        <taxon>Deinococcota</taxon>
        <taxon>Deinococci</taxon>
        <taxon>Deinococcales</taxon>
        <taxon>Deinococcaceae</taxon>
        <taxon>Deinococcus</taxon>
    </lineage>
</organism>
<keyword evidence="16" id="KW-1185">Reference proteome</keyword>
<evidence type="ECO:0000259" key="13">
    <source>
        <dbReference type="Pfam" id="PF02225"/>
    </source>
</evidence>
<evidence type="ECO:0000313" key="15">
    <source>
        <dbReference type="EMBL" id="GGL03456.1"/>
    </source>
</evidence>
<evidence type="ECO:0000256" key="10">
    <source>
        <dbReference type="SAM" id="MobiDB-lite"/>
    </source>
</evidence>
<evidence type="ECO:0000313" key="16">
    <source>
        <dbReference type="Proteomes" id="UP000604341"/>
    </source>
</evidence>
<comment type="similarity">
    <text evidence="1 8 9">Belongs to the peptidase S8 family.</text>
</comment>
<dbReference type="InterPro" id="IPR015500">
    <property type="entry name" value="Peptidase_S8_subtilisin-rel"/>
</dbReference>
<dbReference type="Pfam" id="PF02225">
    <property type="entry name" value="PA"/>
    <property type="match status" value="1"/>
</dbReference>
<dbReference type="SUPFAM" id="SSF52743">
    <property type="entry name" value="Subtilisin-like"/>
    <property type="match status" value="1"/>
</dbReference>
<keyword evidence="2" id="KW-0134">Cell wall</keyword>
<evidence type="ECO:0000256" key="11">
    <source>
        <dbReference type="SAM" id="SignalP"/>
    </source>
</evidence>
<dbReference type="Pfam" id="PF05922">
    <property type="entry name" value="Inhibitor_I9"/>
    <property type="match status" value="1"/>
</dbReference>
<evidence type="ECO:0000259" key="12">
    <source>
        <dbReference type="Pfam" id="PF00082"/>
    </source>
</evidence>
<dbReference type="PANTHER" id="PTHR43806">
    <property type="entry name" value="PEPTIDASE S8"/>
    <property type="match status" value="1"/>
</dbReference>
<dbReference type="PANTHER" id="PTHR43806:SF66">
    <property type="entry name" value="SERIN ENDOPEPTIDASE"/>
    <property type="match status" value="1"/>
</dbReference>
<proteinExistence type="inferred from homology"/>
<feature type="domain" description="PA" evidence="13">
    <location>
        <begin position="384"/>
        <end position="463"/>
    </location>
</feature>
<dbReference type="Gene3D" id="3.40.50.200">
    <property type="entry name" value="Peptidase S8/S53 domain"/>
    <property type="match status" value="1"/>
</dbReference>
<dbReference type="RefSeq" id="WP_189069114.1">
    <property type="nucleotide sequence ID" value="NZ_BMPE01000005.1"/>
</dbReference>
<keyword evidence="3" id="KW-0964">Secreted</keyword>
<feature type="domain" description="Peptidase S8/S53" evidence="12">
    <location>
        <begin position="159"/>
        <end position="577"/>
    </location>
</feature>
<dbReference type="InterPro" id="IPR003137">
    <property type="entry name" value="PA_domain"/>
</dbReference>
<feature type="signal peptide" evidence="11">
    <location>
        <begin position="1"/>
        <end position="25"/>
    </location>
</feature>
<evidence type="ECO:0000256" key="6">
    <source>
        <dbReference type="ARBA" id="ARBA00022801"/>
    </source>
</evidence>
<feature type="region of interest" description="Disordered" evidence="10">
    <location>
        <begin position="368"/>
        <end position="387"/>
    </location>
</feature>
<evidence type="ECO:0000256" key="9">
    <source>
        <dbReference type="RuleBase" id="RU003355"/>
    </source>
</evidence>
<dbReference type="PROSITE" id="PS00136">
    <property type="entry name" value="SUBTILASE_ASP"/>
    <property type="match status" value="1"/>
</dbReference>
<dbReference type="PROSITE" id="PS00138">
    <property type="entry name" value="SUBTILASE_SER"/>
    <property type="match status" value="1"/>
</dbReference>
<keyword evidence="5 11" id="KW-0732">Signal</keyword>
<evidence type="ECO:0000256" key="4">
    <source>
        <dbReference type="ARBA" id="ARBA00022670"/>
    </source>
</evidence>
<dbReference type="InterPro" id="IPR000209">
    <property type="entry name" value="Peptidase_S8/S53_dom"/>
</dbReference>
<evidence type="ECO:0000256" key="7">
    <source>
        <dbReference type="ARBA" id="ARBA00022825"/>
    </source>
</evidence>
<dbReference type="Gene3D" id="2.60.40.1710">
    <property type="entry name" value="Subtilisin-like superfamily"/>
    <property type="match status" value="1"/>
</dbReference>
<dbReference type="Pfam" id="PF00082">
    <property type="entry name" value="Peptidase_S8"/>
    <property type="match status" value="1"/>
</dbReference>
<keyword evidence="6 8" id="KW-0378">Hydrolase</keyword>
<feature type="active site" description="Charge relay system" evidence="8">
    <location>
        <position position="168"/>
    </location>
</feature>
<dbReference type="Gene3D" id="2.60.40.4070">
    <property type="match status" value="1"/>
</dbReference>
<keyword evidence="4 8" id="KW-0645">Protease</keyword>
<dbReference type="InterPro" id="IPR036852">
    <property type="entry name" value="Peptidase_S8/S53_dom_sf"/>
</dbReference>
<name>A0ABQ2FL90_9DEIO</name>
<dbReference type="InterPro" id="IPR010259">
    <property type="entry name" value="S8pro/Inhibitor_I9"/>
</dbReference>
<sequence>MKNTLKTASLLSLALLLGACGTSNTPTTTTAQHDGSLLKTAQVVTDRWFVELEGDPTSLSSQSVGSQQATFRAQAAKQGIKYQEISAYQTLFNGFAVQASSSEMGRISQMPGVLGIYPIHRVDAPETTVDLNATVTPEMFYAKGMTGADIAQNELGLTGKGVKVGVIDSGIDVDHPAFKGRIVAGYDFVGDDYGKESKYVPVPDENPDDCGGHGTHVAGIIGGYDPGNSRDGRPFAGVAPEVSFGAYRIFGCGGSSYDDVILAAMERSVKDGMQVVNMSLGSAFDNWKETPLAKAADRMVKKGVVMVASAGNSGASGTYSMGGPTMGDQVISVASVDNAKIDLEGFTLSNGTKVGYYTATGAPAPTLGTNLPITKKPGSTTTTTNDGCTASGGFAAGSLTGKAVLIRRGTCSFYEKAKNAQDAGASAVILYNNAAGYISPTVAGTPAITIPVVSISDTDGAKIDGLIAAGVSMTFDGSKVSVNNPTANASSSFSSIGMSAELEFKPDLGAPGGNIYSTYPLSADPAGYEVLSGTSMASPHVAGAAALLLQAYPNTAAKDMRTMLMNTASLRWYLNGSTLVTGLPDYAQRQGAGMINIVNAYTNSVRATPAKLSLGESATFATRSKVVVLKNTGARREVYTAYNYPALTIGGTTLAPTPVQKYATMTINGQSADTASGVQIIVPPFSEVELNVVVTPPAGAADKAQYGGYVDLESTTSPNIVVPYGGFVGDYQSIQVLGNLIVGGKSQDFPALGDDVADTYYTEGQTVANPIDYTFKQVALDSTKPNELTLDAPYVIAQISHQARKLTMELLDGNGAVVDTLLKQEYLGRNCTNDVSKTSSTCDAYNTYSWDGKLSNGSAAANGTYQLRVKVLKALGDESVASDTETYTSQQFTVARPQ</sequence>